<evidence type="ECO:0000256" key="12">
    <source>
        <dbReference type="ARBA" id="ARBA00022989"/>
    </source>
</evidence>
<dbReference type="SUPFAM" id="SSF161098">
    <property type="entry name" value="MetI-like"/>
    <property type="match status" value="1"/>
</dbReference>
<gene>
    <name evidence="19" type="primary">modC</name>
    <name evidence="19" type="ORF">EOE67_19685</name>
</gene>
<evidence type="ECO:0000256" key="11">
    <source>
        <dbReference type="ARBA" id="ARBA00022967"/>
    </source>
</evidence>
<feature type="transmembrane region" description="Helical" evidence="15">
    <location>
        <begin position="92"/>
        <end position="112"/>
    </location>
</feature>
<dbReference type="SMART" id="SM00382">
    <property type="entry name" value="AAA"/>
    <property type="match status" value="1"/>
</dbReference>
<evidence type="ECO:0000256" key="8">
    <source>
        <dbReference type="ARBA" id="ARBA00022692"/>
    </source>
</evidence>
<keyword evidence="8 15" id="KW-0812">Transmembrane</keyword>
<evidence type="ECO:0000256" key="14">
    <source>
        <dbReference type="PROSITE-ProRule" id="PRU01213"/>
    </source>
</evidence>
<keyword evidence="12 15" id="KW-1133">Transmembrane helix</keyword>
<evidence type="ECO:0000256" key="15">
    <source>
        <dbReference type="RuleBase" id="RU363032"/>
    </source>
</evidence>
<evidence type="ECO:0000256" key="10">
    <source>
        <dbReference type="ARBA" id="ARBA00022840"/>
    </source>
</evidence>
<dbReference type="PROSITE" id="PS51866">
    <property type="entry name" value="MOP"/>
    <property type="match status" value="1"/>
</dbReference>
<feature type="transmembrane region" description="Helical" evidence="15">
    <location>
        <begin position="15"/>
        <end position="38"/>
    </location>
</feature>
<keyword evidence="13 15" id="KW-0472">Membrane</keyword>
<evidence type="ECO:0000256" key="5">
    <source>
        <dbReference type="ARBA" id="ARBA00022475"/>
    </source>
</evidence>
<dbReference type="InterPro" id="IPR004606">
    <property type="entry name" value="Mop_domain"/>
</dbReference>
<dbReference type="Pfam" id="PF00528">
    <property type="entry name" value="BPD_transp_1"/>
    <property type="match status" value="1"/>
</dbReference>
<dbReference type="InterPro" id="IPR008995">
    <property type="entry name" value="Mo/tungstate-bd_C_term_dom"/>
</dbReference>
<evidence type="ECO:0000259" key="16">
    <source>
        <dbReference type="PROSITE" id="PS50893"/>
    </source>
</evidence>
<name>A0A437QBN8_9GAMM</name>
<keyword evidence="19" id="KW-0378">Hydrolase</keyword>
<dbReference type="SUPFAM" id="SSF50331">
    <property type="entry name" value="MOP-like"/>
    <property type="match status" value="1"/>
</dbReference>
<keyword evidence="10 19" id="KW-0067">ATP-binding</keyword>
<keyword evidence="11" id="KW-1278">Translocase</keyword>
<evidence type="ECO:0000256" key="9">
    <source>
        <dbReference type="ARBA" id="ARBA00022741"/>
    </source>
</evidence>
<dbReference type="EMBL" id="SACS01000036">
    <property type="protein sequence ID" value="RVU31905.1"/>
    <property type="molecule type" value="Genomic_DNA"/>
</dbReference>
<comment type="caution">
    <text evidence="19">The sequence shown here is derived from an EMBL/GenBank/DDBJ whole genome shotgun (WGS) entry which is preliminary data.</text>
</comment>
<keyword evidence="20" id="KW-1185">Reference proteome</keyword>
<dbReference type="Proteomes" id="UP000283077">
    <property type="component" value="Unassembled WGS sequence"/>
</dbReference>
<dbReference type="InterPro" id="IPR035906">
    <property type="entry name" value="MetI-like_sf"/>
</dbReference>
<keyword evidence="5" id="KW-1003">Cell membrane</keyword>
<dbReference type="InterPro" id="IPR005116">
    <property type="entry name" value="Transp-assoc_OB_typ1"/>
</dbReference>
<evidence type="ECO:0000256" key="3">
    <source>
        <dbReference type="ARBA" id="ARBA00018710"/>
    </source>
</evidence>
<dbReference type="AlphaFoldDB" id="A0A437QBN8"/>
<keyword evidence="9" id="KW-0547">Nucleotide-binding</keyword>
<dbReference type="PANTHER" id="PTHR43514:SF4">
    <property type="entry name" value="ABC TRANSPORTER I FAMILY MEMBER 10"/>
    <property type="match status" value="1"/>
</dbReference>
<dbReference type="Gene3D" id="3.40.50.300">
    <property type="entry name" value="P-loop containing nucleotide triphosphate hydrolases"/>
    <property type="match status" value="1"/>
</dbReference>
<feature type="domain" description="ABC transmembrane type-1" evidence="17">
    <location>
        <begin position="15"/>
        <end position="219"/>
    </location>
</feature>
<dbReference type="GO" id="GO:0005524">
    <property type="term" value="F:ATP binding"/>
    <property type="evidence" value="ECO:0007669"/>
    <property type="project" value="UniProtKB-KW"/>
</dbReference>
<dbReference type="CDD" id="cd06261">
    <property type="entry name" value="TM_PBP2"/>
    <property type="match status" value="1"/>
</dbReference>
<evidence type="ECO:0000256" key="2">
    <source>
        <dbReference type="ARBA" id="ARBA00004651"/>
    </source>
</evidence>
<dbReference type="GO" id="GO:0140359">
    <property type="term" value="F:ABC-type transporter activity"/>
    <property type="evidence" value="ECO:0007669"/>
    <property type="project" value="InterPro"/>
</dbReference>
<dbReference type="PROSITE" id="PS00211">
    <property type="entry name" value="ABC_TRANSPORTER_1"/>
    <property type="match status" value="1"/>
</dbReference>
<dbReference type="Pfam" id="PF00005">
    <property type="entry name" value="ABC_tran"/>
    <property type="match status" value="1"/>
</dbReference>
<evidence type="ECO:0000256" key="13">
    <source>
        <dbReference type="ARBA" id="ARBA00023136"/>
    </source>
</evidence>
<dbReference type="InterPro" id="IPR017871">
    <property type="entry name" value="ABC_transporter-like_CS"/>
</dbReference>
<comment type="subcellular location">
    <subcellularLocation>
        <location evidence="2 15">Cell membrane</location>
        <topology evidence="2 15">Multi-pass membrane protein</topology>
    </subcellularLocation>
</comment>
<dbReference type="OrthoDB" id="9802264at2"/>
<dbReference type="InterPro" id="IPR011867">
    <property type="entry name" value="ModB_ABC"/>
</dbReference>
<evidence type="ECO:0000256" key="4">
    <source>
        <dbReference type="ARBA" id="ARBA00022448"/>
    </source>
</evidence>
<dbReference type="InterPro" id="IPR011868">
    <property type="entry name" value="ModC_ABC_ATP-bd"/>
</dbReference>
<keyword evidence="4 15" id="KW-0813">Transport</keyword>
<evidence type="ECO:0000313" key="19">
    <source>
        <dbReference type="EMBL" id="RVU31905.1"/>
    </source>
</evidence>
<dbReference type="PROSITE" id="PS50928">
    <property type="entry name" value="ABC_TM1"/>
    <property type="match status" value="1"/>
</dbReference>
<dbReference type="PANTHER" id="PTHR43514">
    <property type="entry name" value="ABC TRANSPORTER I FAMILY MEMBER 10"/>
    <property type="match status" value="1"/>
</dbReference>
<dbReference type="InterPro" id="IPR003593">
    <property type="entry name" value="AAA+_ATPase"/>
</dbReference>
<proteinExistence type="inferred from homology"/>
<dbReference type="GO" id="GO:0016887">
    <property type="term" value="F:ATP hydrolysis activity"/>
    <property type="evidence" value="ECO:0007669"/>
    <property type="project" value="InterPro"/>
</dbReference>
<dbReference type="PROSITE" id="PS50893">
    <property type="entry name" value="ABC_TRANSPORTER_2"/>
    <property type="match status" value="1"/>
</dbReference>
<accession>A0A437QBN8</accession>
<feature type="domain" description="Mop" evidence="18">
    <location>
        <begin position="564"/>
        <end position="629"/>
    </location>
</feature>
<reference evidence="19 20" key="1">
    <citation type="submission" date="2019-01" db="EMBL/GenBank/DDBJ databases">
        <authorList>
            <person name="Chen W.-M."/>
        </authorList>
    </citation>
    <scope>NUCLEOTIDE SEQUENCE [LARGE SCALE GENOMIC DNA]</scope>
    <source>
        <strain evidence="19 20">KYPC3</strain>
    </source>
</reference>
<evidence type="ECO:0000313" key="20">
    <source>
        <dbReference type="Proteomes" id="UP000283077"/>
    </source>
</evidence>
<feature type="transmembrane region" description="Helical" evidence="15">
    <location>
        <begin position="50"/>
        <end position="72"/>
    </location>
</feature>
<evidence type="ECO:0000256" key="1">
    <source>
        <dbReference type="ARBA" id="ARBA00002949"/>
    </source>
</evidence>
<keyword evidence="6 14" id="KW-0500">Molybdenum</keyword>
<dbReference type="Pfam" id="PF03459">
    <property type="entry name" value="TOBE"/>
    <property type="match status" value="1"/>
</dbReference>
<evidence type="ECO:0000259" key="18">
    <source>
        <dbReference type="PROSITE" id="PS51866"/>
    </source>
</evidence>
<evidence type="ECO:0000256" key="6">
    <source>
        <dbReference type="ARBA" id="ARBA00022505"/>
    </source>
</evidence>
<dbReference type="Gene3D" id="2.40.50.100">
    <property type="match status" value="1"/>
</dbReference>
<comment type="similarity">
    <text evidence="15">Belongs to the binding-protein-dependent transport system permease family.</text>
</comment>
<dbReference type="Gene3D" id="1.10.3720.10">
    <property type="entry name" value="MetI-like"/>
    <property type="match status" value="1"/>
</dbReference>
<feature type="transmembrane region" description="Helical" evidence="15">
    <location>
        <begin position="200"/>
        <end position="219"/>
    </location>
</feature>
<feature type="transmembrane region" description="Helical" evidence="15">
    <location>
        <begin position="153"/>
        <end position="180"/>
    </location>
</feature>
<evidence type="ECO:0000259" key="17">
    <source>
        <dbReference type="PROSITE" id="PS50928"/>
    </source>
</evidence>
<protein>
    <recommendedName>
        <fullName evidence="3">Molybdenum transport system permease protein ModB</fullName>
    </recommendedName>
</protein>
<evidence type="ECO:0000256" key="7">
    <source>
        <dbReference type="ARBA" id="ARBA00022519"/>
    </source>
</evidence>
<dbReference type="InterPro" id="IPR027417">
    <property type="entry name" value="P-loop_NTPase"/>
</dbReference>
<dbReference type="SUPFAM" id="SSF52540">
    <property type="entry name" value="P-loop containing nucleoside triphosphate hydrolases"/>
    <property type="match status" value="1"/>
</dbReference>
<dbReference type="NCBIfam" id="TIGR02142">
    <property type="entry name" value="modC_ABC"/>
    <property type="match status" value="1"/>
</dbReference>
<dbReference type="InterPro" id="IPR050334">
    <property type="entry name" value="Molybdenum_import_ModC"/>
</dbReference>
<keyword evidence="7" id="KW-0997">Cell inner membrane</keyword>
<feature type="domain" description="ABC transporter" evidence="16">
    <location>
        <begin position="259"/>
        <end position="494"/>
    </location>
</feature>
<dbReference type="GO" id="GO:0005886">
    <property type="term" value="C:plasma membrane"/>
    <property type="evidence" value="ECO:0007669"/>
    <property type="project" value="UniProtKB-SubCell"/>
</dbReference>
<dbReference type="NCBIfam" id="TIGR02141">
    <property type="entry name" value="modB_ABC"/>
    <property type="match status" value="1"/>
</dbReference>
<dbReference type="InterPro" id="IPR003439">
    <property type="entry name" value="ABC_transporter-like_ATP-bd"/>
</dbReference>
<sequence length="629" mass="68266">MVDGGFWQPGELTALWLTLKLALTTSAILLVLATPLGWWLAFGQRKRHSLVAALVTLPLVLPPTVMGFYLLLLLRPESSLAQLLNQLGVGNLLFSFGGILLGSLIYSLPFAVQPLTQIFRSIGKAPLETAAVLGAGPVDRFFSVLLPLAKPGFITAATLTFAHTLGEFGMIMLIGGSIAGETKVLSVLIYDQTEAMNYGAAHRLSLAVLLLALLLLFVLHRFSQQPLSAQRLQVTPEPAATGLGVGDIPSTSTSTPQRMTVDQRLELDIEFIRPDFRLQLQTQLPLQGVTALFGPSGCGKTSLLRIIAGLEPAATGQITLGGSSWQQGNFKRPPEQRAIGMVSQHDSLLPHLSVLQNLHYGYHRIAPQRRLLTLAAVVELLALQPLLQRMPQQLSGGQKQRVALGRALLRQPQLLLLDEPFSALDQAGRQQLLPYLQRVLQTLALPVILVSHQLEDVAQLADQLLLLENGRLVAAGSVPELLQQQPLLLQEPWSVLQGTCQLPKNAGELALVQLQQRDKEETSAQQPPTASTLQLVTAPSAKNGACKVNIKARDVSVSLRLLVDSSISNQLPVRLEQVSPGPHQAELILHLKLAGQTLMAVITKVSYQRLQLVPGQWLYANIKAVSLCY</sequence>
<comment type="function">
    <text evidence="1">Part of the binding-protein-dependent transport system for molybdenum; probably responsible for the translocation of the substrate across the membrane.</text>
</comment>
<dbReference type="InterPro" id="IPR000515">
    <property type="entry name" value="MetI-like"/>
</dbReference>
<organism evidence="19 20">
    <name type="scientific">Rheinheimera riviphila</name>
    <dbReference type="NCBI Taxonomy" id="1834037"/>
    <lineage>
        <taxon>Bacteria</taxon>
        <taxon>Pseudomonadati</taxon>
        <taxon>Pseudomonadota</taxon>
        <taxon>Gammaproteobacteria</taxon>
        <taxon>Chromatiales</taxon>
        <taxon>Chromatiaceae</taxon>
        <taxon>Rheinheimera</taxon>
    </lineage>
</organism>
<dbReference type="GO" id="GO:0015098">
    <property type="term" value="F:molybdate ion transmembrane transporter activity"/>
    <property type="evidence" value="ECO:0007669"/>
    <property type="project" value="InterPro"/>
</dbReference>